<keyword evidence="2" id="KW-0472">Membrane</keyword>
<keyword evidence="4" id="KW-1185">Reference proteome</keyword>
<gene>
    <name evidence="3" type="ORF">LX77_02232</name>
</gene>
<comment type="caution">
    <text evidence="3">The sequence shown here is derived from an EMBL/GenBank/DDBJ whole genome shotgun (WGS) entry which is preliminary data.</text>
</comment>
<evidence type="ECO:0000256" key="1">
    <source>
        <dbReference type="SAM" id="MobiDB-lite"/>
    </source>
</evidence>
<dbReference type="Proteomes" id="UP000248987">
    <property type="component" value="Unassembled WGS sequence"/>
</dbReference>
<accession>A0A327S456</accession>
<keyword evidence="2" id="KW-0812">Transmembrane</keyword>
<dbReference type="AlphaFoldDB" id="A0A327S456"/>
<feature type="region of interest" description="Disordered" evidence="1">
    <location>
        <begin position="248"/>
        <end position="270"/>
    </location>
</feature>
<protein>
    <submittedName>
        <fullName evidence="3">Uncharacterized protein</fullName>
    </submittedName>
</protein>
<evidence type="ECO:0000313" key="3">
    <source>
        <dbReference type="EMBL" id="RAJ23072.1"/>
    </source>
</evidence>
<reference evidence="3 4" key="1">
    <citation type="submission" date="2018-06" db="EMBL/GenBank/DDBJ databases">
        <title>Genomic Encyclopedia of Archaeal and Bacterial Type Strains, Phase II (KMG-II): from individual species to whole genera.</title>
        <authorList>
            <person name="Goeker M."/>
        </authorList>
    </citation>
    <scope>NUCLEOTIDE SEQUENCE [LARGE SCALE GENOMIC DNA]</scope>
    <source>
        <strain evidence="3 4">DSM 12408</strain>
    </source>
</reference>
<proteinExistence type="predicted"/>
<evidence type="ECO:0000313" key="4">
    <source>
        <dbReference type="Proteomes" id="UP000248987"/>
    </source>
</evidence>
<dbReference type="EMBL" id="QLLQ01000007">
    <property type="protein sequence ID" value="RAJ23072.1"/>
    <property type="molecule type" value="Genomic_DNA"/>
</dbReference>
<sequence>MNRLFYFCITVFQGAFSDKNSILKCKNLSKSTQMDKKLVIRYTVLGILFFLPVAFLLMLLPAKHNYNALDIVKGNIQDLQTVSEYELKDHITVLAFFGKDPLQKATAASNLKELIYDKFKGFKKFQIIAILSPDAKGNLDVLKREIESHEDLKYWHFAFLSDEETQNIFNSLQSDRPLNDDLSTSRVFIVDMDLNQRGRLDDRTEREQENNHVVYDLTSYDCVEVAILKNKMSEDMRVLFTEYREKRKGDFDSSTRRANELKGVTDEQEN</sequence>
<dbReference type="Gene3D" id="3.40.30.10">
    <property type="entry name" value="Glutaredoxin"/>
    <property type="match status" value="1"/>
</dbReference>
<feature type="transmembrane region" description="Helical" evidence="2">
    <location>
        <begin position="41"/>
        <end position="60"/>
    </location>
</feature>
<name>A0A327S456_9FLAO</name>
<keyword evidence="2" id="KW-1133">Transmembrane helix</keyword>
<organism evidence="3 4">
    <name type="scientific">Gelidibacter algens</name>
    <dbReference type="NCBI Taxonomy" id="49280"/>
    <lineage>
        <taxon>Bacteria</taxon>
        <taxon>Pseudomonadati</taxon>
        <taxon>Bacteroidota</taxon>
        <taxon>Flavobacteriia</taxon>
        <taxon>Flavobacteriales</taxon>
        <taxon>Flavobacteriaceae</taxon>
        <taxon>Gelidibacter</taxon>
    </lineage>
</organism>
<evidence type="ECO:0000256" key="2">
    <source>
        <dbReference type="SAM" id="Phobius"/>
    </source>
</evidence>